<dbReference type="RefSeq" id="XP_018029032.1">
    <property type="nucleotide sequence ID" value="XM_018179817.1"/>
</dbReference>
<dbReference type="InParanoid" id="A0A177BWC0"/>
<evidence type="ECO:0008006" key="3">
    <source>
        <dbReference type="Google" id="ProtNLM"/>
    </source>
</evidence>
<organism evidence="1 2">
    <name type="scientific">Paraphaeosphaeria sporulosa</name>
    <dbReference type="NCBI Taxonomy" id="1460663"/>
    <lineage>
        <taxon>Eukaryota</taxon>
        <taxon>Fungi</taxon>
        <taxon>Dikarya</taxon>
        <taxon>Ascomycota</taxon>
        <taxon>Pezizomycotina</taxon>
        <taxon>Dothideomycetes</taxon>
        <taxon>Pleosporomycetidae</taxon>
        <taxon>Pleosporales</taxon>
        <taxon>Massarineae</taxon>
        <taxon>Didymosphaeriaceae</taxon>
        <taxon>Paraphaeosphaeria</taxon>
    </lineage>
</organism>
<accession>A0A177BWC0</accession>
<gene>
    <name evidence="1" type="ORF">CC84DRAFT_1170024</name>
</gene>
<dbReference type="AlphaFoldDB" id="A0A177BWC0"/>
<dbReference type="EMBL" id="KV441565">
    <property type="protein sequence ID" value="OAF98666.1"/>
    <property type="molecule type" value="Genomic_DNA"/>
</dbReference>
<dbReference type="Proteomes" id="UP000077069">
    <property type="component" value="Unassembled WGS sequence"/>
</dbReference>
<reference evidence="1 2" key="1">
    <citation type="submission" date="2016-05" db="EMBL/GenBank/DDBJ databases">
        <title>Comparative analysis of secretome profiles of manganese(II)-oxidizing ascomycete fungi.</title>
        <authorList>
            <consortium name="DOE Joint Genome Institute"/>
            <person name="Zeiner C.A."/>
            <person name="Purvine S.O."/>
            <person name="Zink E.M."/>
            <person name="Wu S."/>
            <person name="Pasa-Tolic L."/>
            <person name="Chaput D.L."/>
            <person name="Haridas S."/>
            <person name="Grigoriev I.V."/>
            <person name="Santelli C.M."/>
            <person name="Hansel C.M."/>
        </authorList>
    </citation>
    <scope>NUCLEOTIDE SEQUENCE [LARGE SCALE GENOMIC DNA]</scope>
    <source>
        <strain evidence="1 2">AP3s5-JAC2a</strain>
    </source>
</reference>
<dbReference type="SUPFAM" id="SSF53474">
    <property type="entry name" value="alpha/beta-Hydrolases"/>
    <property type="match status" value="1"/>
</dbReference>
<dbReference type="GeneID" id="28763303"/>
<evidence type="ECO:0000313" key="2">
    <source>
        <dbReference type="Proteomes" id="UP000077069"/>
    </source>
</evidence>
<keyword evidence="2" id="KW-1185">Reference proteome</keyword>
<dbReference type="OrthoDB" id="19653at2759"/>
<sequence>MVSGESAGGYVSAESIIHAHPQLEVRALLLRYPMLRHYKRSDAHESELPYMGRPQIKNDVQKFVQPLWDKTQEIRQKMKDRGLIDAAKGIFADILDRRSPPRGMNGAFLTSWFGTWSGFFGRSKLDILTELEQANAKGESVGPRDPPALFIYHGTEDGNVPLEVSTTFVREYERMLKSKNLAGKVPVVFKTIKRGHGFDYEFKGNEVFDDETTFKEFMDHLLKVWLRKG</sequence>
<dbReference type="InterPro" id="IPR029058">
    <property type="entry name" value="AB_hydrolase_fold"/>
</dbReference>
<evidence type="ECO:0000313" key="1">
    <source>
        <dbReference type="EMBL" id="OAF98666.1"/>
    </source>
</evidence>
<protein>
    <recommendedName>
        <fullName evidence="3">Alpha/beta-hydrolase</fullName>
    </recommendedName>
</protein>
<dbReference type="Gene3D" id="3.40.50.1820">
    <property type="entry name" value="alpha/beta hydrolase"/>
    <property type="match status" value="1"/>
</dbReference>
<name>A0A177BWC0_9PLEO</name>
<proteinExistence type="predicted"/>